<evidence type="ECO:0000313" key="3">
    <source>
        <dbReference type="Proteomes" id="UP001567538"/>
    </source>
</evidence>
<dbReference type="Proteomes" id="UP001567538">
    <property type="component" value="Unassembled WGS sequence"/>
</dbReference>
<sequence length="70" mass="8066">MVRKEDNNPASQFCMECQYVSYYSFAKEVNHGLLYAIYVAELSIMLFSEFLVRLVGLLLHGQSKEAELID</sequence>
<comment type="caution">
    <text evidence="2">The sequence shown here is derived from an EMBL/GenBank/DDBJ whole genome shotgun (WGS) entry which is preliminary data.</text>
</comment>
<feature type="transmembrane region" description="Helical" evidence="1">
    <location>
        <begin position="33"/>
        <end position="59"/>
    </location>
</feature>
<proteinExistence type="predicted"/>
<name>A0ABD1GBD6_SALDI</name>
<accession>A0ABD1GBD6</accession>
<keyword evidence="1" id="KW-1133">Transmembrane helix</keyword>
<organism evidence="2 3">
    <name type="scientific">Salvia divinorum</name>
    <name type="common">Maria pastora</name>
    <name type="synonym">Diviner's sage</name>
    <dbReference type="NCBI Taxonomy" id="28513"/>
    <lineage>
        <taxon>Eukaryota</taxon>
        <taxon>Viridiplantae</taxon>
        <taxon>Streptophyta</taxon>
        <taxon>Embryophyta</taxon>
        <taxon>Tracheophyta</taxon>
        <taxon>Spermatophyta</taxon>
        <taxon>Magnoliopsida</taxon>
        <taxon>eudicotyledons</taxon>
        <taxon>Gunneridae</taxon>
        <taxon>Pentapetalae</taxon>
        <taxon>asterids</taxon>
        <taxon>lamiids</taxon>
        <taxon>Lamiales</taxon>
        <taxon>Lamiaceae</taxon>
        <taxon>Nepetoideae</taxon>
        <taxon>Mentheae</taxon>
        <taxon>Salviinae</taxon>
        <taxon>Salvia</taxon>
        <taxon>Salvia subgen. Calosphace</taxon>
    </lineage>
</organism>
<keyword evidence="3" id="KW-1185">Reference proteome</keyword>
<reference evidence="2 3" key="1">
    <citation type="submission" date="2024-06" db="EMBL/GenBank/DDBJ databases">
        <title>A chromosome level genome sequence of Diviner's sage (Salvia divinorum).</title>
        <authorList>
            <person name="Ford S.A."/>
            <person name="Ro D.-K."/>
            <person name="Ness R.W."/>
            <person name="Phillips M.A."/>
        </authorList>
    </citation>
    <scope>NUCLEOTIDE SEQUENCE [LARGE SCALE GENOMIC DNA]</scope>
    <source>
        <strain evidence="2">SAF-2024a</strain>
        <tissue evidence="2">Leaf</tissue>
    </source>
</reference>
<dbReference type="AlphaFoldDB" id="A0ABD1GBD6"/>
<keyword evidence="1" id="KW-0472">Membrane</keyword>
<protein>
    <submittedName>
        <fullName evidence="2">Uncharacterized protein</fullName>
    </submittedName>
</protein>
<keyword evidence="1" id="KW-0812">Transmembrane</keyword>
<dbReference type="EMBL" id="JBEAFC010000009">
    <property type="protein sequence ID" value="KAL1541432.1"/>
    <property type="molecule type" value="Genomic_DNA"/>
</dbReference>
<evidence type="ECO:0000256" key="1">
    <source>
        <dbReference type="SAM" id="Phobius"/>
    </source>
</evidence>
<evidence type="ECO:0000313" key="2">
    <source>
        <dbReference type="EMBL" id="KAL1541432.1"/>
    </source>
</evidence>
<gene>
    <name evidence="2" type="ORF">AAHA92_25655</name>
</gene>